<evidence type="ECO:0000313" key="4">
    <source>
        <dbReference type="EMBL" id="CAK1540551.1"/>
    </source>
</evidence>
<dbReference type="PANTHER" id="PTHR11346">
    <property type="entry name" value="GALECTIN"/>
    <property type="match status" value="1"/>
</dbReference>
<keyword evidence="5" id="KW-1185">Reference proteome</keyword>
<accession>A0AAV1IW57</accession>
<dbReference type="InterPro" id="IPR044156">
    <property type="entry name" value="Galectin-like"/>
</dbReference>
<dbReference type="GO" id="GO:0016936">
    <property type="term" value="F:galactoside binding"/>
    <property type="evidence" value="ECO:0007669"/>
    <property type="project" value="TreeGrafter"/>
</dbReference>
<comment type="caution">
    <text evidence="4">The sequence shown here is derived from an EMBL/GenBank/DDBJ whole genome shotgun (WGS) entry which is preliminary data.</text>
</comment>
<dbReference type="AlphaFoldDB" id="A0AAV1IW57"/>
<evidence type="ECO:0000256" key="1">
    <source>
        <dbReference type="ARBA" id="ARBA00022734"/>
    </source>
</evidence>
<evidence type="ECO:0000313" key="5">
    <source>
        <dbReference type="Proteomes" id="UP001497472"/>
    </source>
</evidence>
<dbReference type="Proteomes" id="UP001497472">
    <property type="component" value="Unassembled WGS sequence"/>
</dbReference>
<gene>
    <name evidence="4" type="ORF">LNINA_LOCUS597</name>
</gene>
<dbReference type="PANTHER" id="PTHR11346:SF176">
    <property type="entry name" value="32 KDA BETA-GALACTOSIDE-BINDING LECTIN LEC-3"/>
    <property type="match status" value="1"/>
</dbReference>
<evidence type="ECO:0000259" key="3">
    <source>
        <dbReference type="PROSITE" id="PS51304"/>
    </source>
</evidence>
<reference evidence="4 5" key="1">
    <citation type="submission" date="2023-11" db="EMBL/GenBank/DDBJ databases">
        <authorList>
            <person name="Okamura Y."/>
        </authorList>
    </citation>
    <scope>NUCLEOTIDE SEQUENCE [LARGE SCALE GENOMIC DNA]</scope>
</reference>
<name>A0AAV1IW57_9NEOP</name>
<feature type="domain" description="Galectin" evidence="3">
    <location>
        <begin position="267"/>
        <end position="404"/>
    </location>
</feature>
<dbReference type="SMART" id="SM00276">
    <property type="entry name" value="GLECT"/>
    <property type="match status" value="2"/>
</dbReference>
<sequence>MDSVEEGQIPKEFIEYDFAEDALDFELACGDANLRCVELKANDDRPYFIRFVMVCCSRCGCSAFCRRLFCRSDASDAIDEDIPVSPIQLAEARDVKFTQTLVEPLSIGSHIVCSGTPSEDLPWFAINIGCGDPDAGRGDIAVHFNVRLPQCYVVRNTRRHEKWGPEETTAYSKFPFKIDTLFTLEVLVDEKETLWAVNGEHYCSFTHRNPSPLVANWVQITGIRDATLNVVKTDLYPTLAPSFLEVPERDCFCGPQKYEEPSWHSNIIARLPNGIPEGHQLVISGRLRPMLHSFVVDLMDYAREWPRPNILLHVNLRAHVDSHLDRQLVVLNSWLGDWGPERRQRTARLVPANKCTLRIVRSPSEWSVYADELLIGELEYRASAAGVKAMRLRGDFYSEEIYLSPSTNSPVNEKI</sequence>
<organism evidence="4 5">
    <name type="scientific">Leptosia nina</name>
    <dbReference type="NCBI Taxonomy" id="320188"/>
    <lineage>
        <taxon>Eukaryota</taxon>
        <taxon>Metazoa</taxon>
        <taxon>Ecdysozoa</taxon>
        <taxon>Arthropoda</taxon>
        <taxon>Hexapoda</taxon>
        <taxon>Insecta</taxon>
        <taxon>Pterygota</taxon>
        <taxon>Neoptera</taxon>
        <taxon>Endopterygota</taxon>
        <taxon>Lepidoptera</taxon>
        <taxon>Glossata</taxon>
        <taxon>Ditrysia</taxon>
        <taxon>Papilionoidea</taxon>
        <taxon>Pieridae</taxon>
        <taxon>Pierinae</taxon>
        <taxon>Leptosia</taxon>
    </lineage>
</organism>
<evidence type="ECO:0000256" key="2">
    <source>
        <dbReference type="RuleBase" id="RU102079"/>
    </source>
</evidence>
<protein>
    <recommendedName>
        <fullName evidence="2">Galectin</fullName>
    </recommendedName>
</protein>
<dbReference type="Gene3D" id="2.60.120.200">
    <property type="match status" value="2"/>
</dbReference>
<dbReference type="GO" id="GO:0030246">
    <property type="term" value="F:carbohydrate binding"/>
    <property type="evidence" value="ECO:0007669"/>
    <property type="project" value="UniProtKB-UniRule"/>
</dbReference>
<dbReference type="Pfam" id="PF00337">
    <property type="entry name" value="Gal-bind_lectin"/>
    <property type="match status" value="2"/>
</dbReference>
<dbReference type="InterPro" id="IPR001079">
    <property type="entry name" value="Galectin_CRD"/>
</dbReference>
<feature type="domain" description="Galectin" evidence="3">
    <location>
        <begin position="97"/>
        <end position="234"/>
    </location>
</feature>
<keyword evidence="1 2" id="KW-0430">Lectin</keyword>
<dbReference type="SUPFAM" id="SSF49899">
    <property type="entry name" value="Concanavalin A-like lectins/glucanases"/>
    <property type="match status" value="2"/>
</dbReference>
<dbReference type="SMART" id="SM00908">
    <property type="entry name" value="Gal-bind_lectin"/>
    <property type="match status" value="2"/>
</dbReference>
<dbReference type="InterPro" id="IPR013320">
    <property type="entry name" value="ConA-like_dom_sf"/>
</dbReference>
<proteinExistence type="predicted"/>
<dbReference type="CDD" id="cd00070">
    <property type="entry name" value="GLECT"/>
    <property type="match status" value="1"/>
</dbReference>
<dbReference type="PROSITE" id="PS51304">
    <property type="entry name" value="GALECTIN"/>
    <property type="match status" value="2"/>
</dbReference>
<dbReference type="EMBL" id="CAVLEF010000001">
    <property type="protein sequence ID" value="CAK1540551.1"/>
    <property type="molecule type" value="Genomic_DNA"/>
</dbReference>